<dbReference type="GO" id="GO:0004175">
    <property type="term" value="F:endopeptidase activity"/>
    <property type="evidence" value="ECO:0007669"/>
    <property type="project" value="TreeGrafter"/>
</dbReference>
<keyword evidence="6" id="KW-0812">Transmembrane</keyword>
<dbReference type="AlphaFoldDB" id="A0A417Z8J4"/>
<dbReference type="Pfam" id="PF22694">
    <property type="entry name" value="CtpB_N-like"/>
    <property type="match status" value="1"/>
</dbReference>
<dbReference type="InterPro" id="IPR029045">
    <property type="entry name" value="ClpP/crotonase-like_dom_sf"/>
</dbReference>
<keyword evidence="4 5" id="KW-0720">Serine protease</keyword>
<keyword evidence="6" id="KW-1133">Transmembrane helix</keyword>
<dbReference type="Gene3D" id="1.10.101.10">
    <property type="entry name" value="PGBD-like superfamily/PGBD"/>
    <property type="match status" value="1"/>
</dbReference>
<dbReference type="GO" id="GO:0008236">
    <property type="term" value="F:serine-type peptidase activity"/>
    <property type="evidence" value="ECO:0007669"/>
    <property type="project" value="UniProtKB-KW"/>
</dbReference>
<dbReference type="Pfam" id="PF01471">
    <property type="entry name" value="PG_binding_1"/>
    <property type="match status" value="1"/>
</dbReference>
<dbReference type="PANTHER" id="PTHR32060">
    <property type="entry name" value="TAIL-SPECIFIC PROTEASE"/>
    <property type="match status" value="1"/>
</dbReference>
<evidence type="ECO:0000256" key="2">
    <source>
        <dbReference type="ARBA" id="ARBA00022670"/>
    </source>
</evidence>
<keyword evidence="6" id="KW-0472">Membrane</keyword>
<dbReference type="InterPro" id="IPR005151">
    <property type="entry name" value="Tail-specific_protease"/>
</dbReference>
<dbReference type="RefSeq" id="WP_118910737.1">
    <property type="nucleotide sequence ID" value="NZ_QOCS01000009.1"/>
</dbReference>
<dbReference type="SMART" id="SM00245">
    <property type="entry name" value="TSPc"/>
    <property type="match status" value="1"/>
</dbReference>
<dbReference type="Gene3D" id="2.30.42.10">
    <property type="match status" value="1"/>
</dbReference>
<dbReference type="SUPFAM" id="SSF52096">
    <property type="entry name" value="ClpP/crotonase"/>
    <property type="match status" value="1"/>
</dbReference>
<evidence type="ECO:0000313" key="8">
    <source>
        <dbReference type="EMBL" id="RHW46960.1"/>
    </source>
</evidence>
<dbReference type="InterPro" id="IPR055210">
    <property type="entry name" value="CtpA/B_N"/>
</dbReference>
<dbReference type="PANTHER" id="PTHR32060:SF30">
    <property type="entry name" value="CARBOXY-TERMINAL PROCESSING PROTEASE CTPA"/>
    <property type="match status" value="1"/>
</dbReference>
<dbReference type="CDD" id="cd07560">
    <property type="entry name" value="Peptidase_S41_CPP"/>
    <property type="match status" value="1"/>
</dbReference>
<keyword evidence="3 5" id="KW-0378">Hydrolase</keyword>
<dbReference type="GO" id="GO:0007165">
    <property type="term" value="P:signal transduction"/>
    <property type="evidence" value="ECO:0007669"/>
    <property type="project" value="TreeGrafter"/>
</dbReference>
<dbReference type="SUPFAM" id="SSF50156">
    <property type="entry name" value="PDZ domain-like"/>
    <property type="match status" value="1"/>
</dbReference>
<comment type="caution">
    <text evidence="8">The sequence shown here is derived from an EMBL/GenBank/DDBJ whole genome shotgun (WGS) entry which is preliminary data.</text>
</comment>
<proteinExistence type="inferred from homology"/>
<evidence type="ECO:0000256" key="5">
    <source>
        <dbReference type="RuleBase" id="RU004404"/>
    </source>
</evidence>
<dbReference type="EMBL" id="QOCS01000009">
    <property type="protein sequence ID" value="RHW46960.1"/>
    <property type="molecule type" value="Genomic_DNA"/>
</dbReference>
<evidence type="ECO:0000259" key="7">
    <source>
        <dbReference type="PROSITE" id="PS50106"/>
    </source>
</evidence>
<evidence type="ECO:0000313" key="9">
    <source>
        <dbReference type="Proteomes" id="UP000284822"/>
    </source>
</evidence>
<dbReference type="FunFam" id="2.30.42.10:FF:000063">
    <property type="entry name" value="Peptidase, S41 family"/>
    <property type="match status" value="1"/>
</dbReference>
<dbReference type="InterPro" id="IPR036365">
    <property type="entry name" value="PGBD-like_sf"/>
</dbReference>
<evidence type="ECO:0000256" key="6">
    <source>
        <dbReference type="SAM" id="Phobius"/>
    </source>
</evidence>
<gene>
    <name evidence="8" type="ORF">DS832_05605</name>
</gene>
<dbReference type="Gene3D" id="3.30.750.44">
    <property type="match status" value="1"/>
</dbReference>
<keyword evidence="2 5" id="KW-0645">Protease</keyword>
<dbReference type="InterPro" id="IPR002477">
    <property type="entry name" value="Peptidoglycan-bd-like"/>
</dbReference>
<evidence type="ECO:0000256" key="4">
    <source>
        <dbReference type="ARBA" id="ARBA00022825"/>
    </source>
</evidence>
<dbReference type="NCBIfam" id="TIGR00225">
    <property type="entry name" value="prc"/>
    <property type="match status" value="1"/>
</dbReference>
<dbReference type="Proteomes" id="UP000284822">
    <property type="component" value="Unassembled WGS sequence"/>
</dbReference>
<organism evidence="8 9">
    <name type="scientific">Bombilactobacillus bombi</name>
    <dbReference type="NCBI Taxonomy" id="1303590"/>
    <lineage>
        <taxon>Bacteria</taxon>
        <taxon>Bacillati</taxon>
        <taxon>Bacillota</taxon>
        <taxon>Bacilli</taxon>
        <taxon>Lactobacillales</taxon>
        <taxon>Lactobacillaceae</taxon>
        <taxon>Bombilactobacillus</taxon>
    </lineage>
</organism>
<dbReference type="InterPro" id="IPR001478">
    <property type="entry name" value="PDZ"/>
</dbReference>
<comment type="similarity">
    <text evidence="1 5">Belongs to the peptidase S41A family.</text>
</comment>
<dbReference type="InterPro" id="IPR036366">
    <property type="entry name" value="PGBDSf"/>
</dbReference>
<sequence length="471" mass="51755">MKHSFSWKTLILVIIGSLLCGSALTFIFVAWMLGKSPLMNSDLRQIQEVYENIDQNYYKKVPSKKLVNGAISGMIDSLDDPYSQFLTAKNRTDLNESISGKISGIGATITKASSGIKIVNVMPHSPAKRAGLKADDVILKINQKSTRDLTVEQASALTRGKTGTKVQLQLRRQQKQFTVNLRRAPIKMATVTGQVNKDYPQIGQITIAQFSENTSQDLKKEIVALRHQGVKKLIIDVRSNPGGLMEQAVASASMFLKNGQKIVTITGRHQTDITYRANKHYLKNYKVHLPVVVLIDNQSASAAEIFAAALHESGKTPLVGERSYGKGVVQTVNSLNSSSEMKITTAKWLTPQGHWINKKGLEPTFKVKYPAYLNLKAFTSKKTLNSGSSEPDVLTAQKVLQALGSDVELSGQLDTATITALQNFQSQNELSATGTLNQATRQALTQKLLKQAQTNDEMNNKAIELLAKDKE</sequence>
<dbReference type="SUPFAM" id="SSF47090">
    <property type="entry name" value="PGBD-like"/>
    <property type="match status" value="1"/>
</dbReference>
<dbReference type="InterPro" id="IPR036034">
    <property type="entry name" value="PDZ_sf"/>
</dbReference>
<dbReference type="SMART" id="SM00228">
    <property type="entry name" value="PDZ"/>
    <property type="match status" value="1"/>
</dbReference>
<dbReference type="Pfam" id="PF00595">
    <property type="entry name" value="PDZ"/>
    <property type="match status" value="1"/>
</dbReference>
<accession>A0A417Z8J4</accession>
<dbReference type="GO" id="GO:0006508">
    <property type="term" value="P:proteolysis"/>
    <property type="evidence" value="ECO:0007669"/>
    <property type="project" value="UniProtKB-KW"/>
</dbReference>
<feature type="transmembrane region" description="Helical" evidence="6">
    <location>
        <begin position="12"/>
        <end position="34"/>
    </location>
</feature>
<dbReference type="Pfam" id="PF03572">
    <property type="entry name" value="Peptidase_S41"/>
    <property type="match status" value="1"/>
</dbReference>
<feature type="domain" description="PDZ" evidence="7">
    <location>
        <begin position="91"/>
        <end position="159"/>
    </location>
</feature>
<evidence type="ECO:0000256" key="3">
    <source>
        <dbReference type="ARBA" id="ARBA00022801"/>
    </source>
</evidence>
<protein>
    <submittedName>
        <fullName evidence="8">Peptidase S41</fullName>
    </submittedName>
</protein>
<dbReference type="InterPro" id="IPR004447">
    <property type="entry name" value="Peptidase_S41A"/>
</dbReference>
<name>A0A417Z8J4_9LACO</name>
<reference evidence="8 9" key="1">
    <citation type="submission" date="2018-07" db="EMBL/GenBank/DDBJ databases">
        <title>Genome sequences of six Lactobacillus spp. isolated from bumble bee guts.</title>
        <authorList>
            <person name="Motta E.V.S."/>
            <person name="Moran N.A."/>
        </authorList>
    </citation>
    <scope>NUCLEOTIDE SEQUENCE [LARGE SCALE GENOMIC DNA]</scope>
    <source>
        <strain evidence="8 9">LV-8.1</strain>
    </source>
</reference>
<evidence type="ECO:0000256" key="1">
    <source>
        <dbReference type="ARBA" id="ARBA00009179"/>
    </source>
</evidence>
<dbReference type="CDD" id="cd06782">
    <property type="entry name" value="cpPDZ_CPP-like"/>
    <property type="match status" value="1"/>
</dbReference>
<dbReference type="PROSITE" id="PS50106">
    <property type="entry name" value="PDZ"/>
    <property type="match status" value="1"/>
</dbReference>
<dbReference type="Gene3D" id="3.90.226.10">
    <property type="entry name" value="2-enoyl-CoA Hydratase, Chain A, domain 1"/>
    <property type="match status" value="1"/>
</dbReference>
<dbReference type="GO" id="GO:0030288">
    <property type="term" value="C:outer membrane-bounded periplasmic space"/>
    <property type="evidence" value="ECO:0007669"/>
    <property type="project" value="TreeGrafter"/>
</dbReference>